<dbReference type="Gene3D" id="1.10.10.470">
    <property type="entry name" value="Maltooligosyl trehalose synthase, domain 4"/>
    <property type="match status" value="1"/>
</dbReference>
<dbReference type="InterPro" id="IPR012767">
    <property type="entry name" value="Trehalose_TreY"/>
</dbReference>
<sequence length="766" mass="83622">MTGPRIPRSTYRLQITADNDLHGAAAKVPYLARLGVDWAYLSPILESEPGSDHGYDVVDHGRTDTARGDRGGLAAFSDAAHSAGLGVLADIVPNHVGVATPKHSLWWWDVLAKGPASEFAHCFDIDWEFGHGRLRVPVLGDGDAELDALKIEGNELVYYEHRFPIADGTSAGSAREVHDRQHYELVNYRRADAELNYRRFFAVSTLAGIRVELPDVFASSHSEIKAWFEQGWVDGLRVDHPDGLADPAGYLRMLRALVGPAYVLVEKILEGDERLPADWECHGTTGYDALAILDRLFVDPAGETALDELDAELRGGAYVDWTKMTGRTKRAIADGILRSEVLRLARLAPDVPDAADALAELLSSFAVYRTYLPDGRSDLDAALATAIHRRPRLASSLETLADRLRAGDTELATRFQQTSGMVMAKGVEDTAFYRWTRLTSLTEVGAEPSEFAVTPTRFHQIQALRATSTPHTMTTLSTHDTKRGEDVRARISVISEMPDDWAEAVRRWNRRAPLADGPLANLLWQAVIGAWPASRERLHAYAEKAAREAGTSTGWIDADQTFETTMHRLVDAVFDDVDLHADLAALAARLIGPGRSNSLSAKLLQLLGPGVPDVYQGTELWEDSLVDPDNRRPVDHRVAESLLQRIDGGWLPPVDDSGAAKLHVVSAALRLRRDRPDLFSGYAPLVATGEAADHLVAFDRGGVIAVGTRLPVGLAERGGWADTWLTLPPGTWTDVLRGAQGSPLSGGTPVEDLLATYPVALLVRKG</sequence>
<name>A0A1H0S112_9ACTN</name>
<keyword evidence="3" id="KW-1185">Reference proteome</keyword>
<dbReference type="PANTHER" id="PTHR10357">
    <property type="entry name" value="ALPHA-AMYLASE FAMILY MEMBER"/>
    <property type="match status" value="1"/>
</dbReference>
<dbReference type="PANTHER" id="PTHR10357:SF216">
    <property type="entry name" value="MALTOOLIGOSYL TREHALOSE SYNTHASE-RELATED"/>
    <property type="match status" value="1"/>
</dbReference>
<dbReference type="STRING" id="1090615.SAMN04515671_3843"/>
<dbReference type="NCBIfam" id="TIGR02401">
    <property type="entry name" value="trehalose_TreY"/>
    <property type="match status" value="1"/>
</dbReference>
<dbReference type="EMBL" id="LT629710">
    <property type="protein sequence ID" value="SDP35259.1"/>
    <property type="molecule type" value="Genomic_DNA"/>
</dbReference>
<dbReference type="InterPro" id="IPR013797">
    <property type="entry name" value="Maltooligo_trehalose_synth_4"/>
</dbReference>
<feature type="domain" description="Glycosyl hydrolase family 13 catalytic" evidence="1">
    <location>
        <begin position="14"/>
        <end position="390"/>
    </location>
</feature>
<dbReference type="GO" id="GO:0005992">
    <property type="term" value="P:trehalose biosynthetic process"/>
    <property type="evidence" value="ECO:0007669"/>
    <property type="project" value="TreeGrafter"/>
</dbReference>
<accession>A0A1H0S112</accession>
<organism evidence="2 3">
    <name type="scientific">Nakamurella panacisegetis</name>
    <dbReference type="NCBI Taxonomy" id="1090615"/>
    <lineage>
        <taxon>Bacteria</taxon>
        <taxon>Bacillati</taxon>
        <taxon>Actinomycetota</taxon>
        <taxon>Actinomycetes</taxon>
        <taxon>Nakamurellales</taxon>
        <taxon>Nakamurellaceae</taxon>
        <taxon>Nakamurella</taxon>
    </lineage>
</organism>
<evidence type="ECO:0000259" key="1">
    <source>
        <dbReference type="SMART" id="SM00642"/>
    </source>
</evidence>
<dbReference type="OrthoDB" id="9761577at2"/>
<gene>
    <name evidence="2" type="ORF">SAMN04515671_3843</name>
</gene>
<dbReference type="Proteomes" id="UP000198741">
    <property type="component" value="Chromosome I"/>
</dbReference>
<dbReference type="SUPFAM" id="SSF51445">
    <property type="entry name" value="(Trans)glycosidases"/>
    <property type="match status" value="1"/>
</dbReference>
<evidence type="ECO:0000313" key="2">
    <source>
        <dbReference type="EMBL" id="SDP35259.1"/>
    </source>
</evidence>
<dbReference type="CDD" id="cd11336">
    <property type="entry name" value="AmyAc_MTSase"/>
    <property type="match status" value="1"/>
</dbReference>
<dbReference type="Gene3D" id="3.20.20.80">
    <property type="entry name" value="Glycosidases"/>
    <property type="match status" value="1"/>
</dbReference>
<dbReference type="Gene3D" id="3.30.1590.10">
    <property type="entry name" value="Maltooligosyl trehalose synthase, domain 2"/>
    <property type="match status" value="1"/>
</dbReference>
<dbReference type="GO" id="GO:0030980">
    <property type="term" value="P:alpha-glucan catabolic process"/>
    <property type="evidence" value="ECO:0007669"/>
    <property type="project" value="TreeGrafter"/>
</dbReference>
<reference evidence="2 3" key="1">
    <citation type="submission" date="2016-10" db="EMBL/GenBank/DDBJ databases">
        <authorList>
            <person name="de Groot N.N."/>
        </authorList>
    </citation>
    <scope>NUCLEOTIDE SEQUENCE [LARGE SCALE GENOMIC DNA]</scope>
    <source>
        <strain evidence="3">P4-7,KCTC 19426,CECT 7604</strain>
    </source>
</reference>
<dbReference type="AlphaFoldDB" id="A0A1H0S112"/>
<dbReference type="Gene3D" id="1.10.150.200">
    <property type="entry name" value="Maltooligosyl trehalose synthase, domain 3"/>
    <property type="match status" value="1"/>
</dbReference>
<dbReference type="GO" id="GO:0047470">
    <property type="term" value="F:(1,4)-alpha-D-glucan 1-alpha-D-glucosylmutase activity"/>
    <property type="evidence" value="ECO:0007669"/>
    <property type="project" value="TreeGrafter"/>
</dbReference>
<proteinExistence type="predicted"/>
<dbReference type="InterPro" id="IPR017853">
    <property type="entry name" value="GH"/>
</dbReference>
<protein>
    <submittedName>
        <fullName evidence="2">Maltooligosyl trehalose synthase</fullName>
    </submittedName>
</protein>
<dbReference type="RefSeq" id="WP_090479059.1">
    <property type="nucleotide sequence ID" value="NZ_LT629710.1"/>
</dbReference>
<dbReference type="InterPro" id="IPR006047">
    <property type="entry name" value="GH13_cat_dom"/>
</dbReference>
<evidence type="ECO:0000313" key="3">
    <source>
        <dbReference type="Proteomes" id="UP000198741"/>
    </source>
</evidence>
<dbReference type="Pfam" id="PF00128">
    <property type="entry name" value="Alpha-amylase"/>
    <property type="match status" value="1"/>
</dbReference>
<dbReference type="SMART" id="SM00642">
    <property type="entry name" value="Aamy"/>
    <property type="match status" value="1"/>
</dbReference>